<dbReference type="EMBL" id="BARU01024536">
    <property type="protein sequence ID" value="GAH50405.1"/>
    <property type="molecule type" value="Genomic_DNA"/>
</dbReference>
<feature type="transmembrane region" description="Helical" evidence="1">
    <location>
        <begin position="98"/>
        <end position="124"/>
    </location>
</feature>
<comment type="caution">
    <text evidence="2">The sequence shown here is derived from an EMBL/GenBank/DDBJ whole genome shotgun (WGS) entry which is preliminary data.</text>
</comment>
<proteinExistence type="predicted"/>
<organism evidence="2">
    <name type="scientific">marine sediment metagenome</name>
    <dbReference type="NCBI Taxonomy" id="412755"/>
    <lineage>
        <taxon>unclassified sequences</taxon>
        <taxon>metagenomes</taxon>
        <taxon>ecological metagenomes</taxon>
    </lineage>
</organism>
<name>X1GZX0_9ZZZZ</name>
<evidence type="ECO:0000313" key="2">
    <source>
        <dbReference type="EMBL" id="GAH50405.1"/>
    </source>
</evidence>
<sequence length="151" mass="17557">MSRKIKGIIVSRLIVLLSIFLVPILIFIIFFLIPFQLAWADEQTQFFLLKILIPLVFSISWVYFLLIFANRTASSIDMMDKTIGVVPLRLKFFYGLNAIFVLLILIYPLVTPIISVLAFASFAWRLTTFRREEWDEQSKTSLLTKIATFKD</sequence>
<accession>X1GZX0</accession>
<reference evidence="2" key="1">
    <citation type="journal article" date="2014" name="Front. Microbiol.">
        <title>High frequency of phylogenetically diverse reductive dehalogenase-homologous genes in deep subseafloor sedimentary metagenomes.</title>
        <authorList>
            <person name="Kawai M."/>
            <person name="Futagami T."/>
            <person name="Toyoda A."/>
            <person name="Takaki Y."/>
            <person name="Nishi S."/>
            <person name="Hori S."/>
            <person name="Arai W."/>
            <person name="Tsubouchi T."/>
            <person name="Morono Y."/>
            <person name="Uchiyama I."/>
            <person name="Ito T."/>
            <person name="Fujiyama A."/>
            <person name="Inagaki F."/>
            <person name="Takami H."/>
        </authorList>
    </citation>
    <scope>NUCLEOTIDE SEQUENCE</scope>
    <source>
        <strain evidence="2">Expedition CK06-06</strain>
    </source>
</reference>
<protein>
    <submittedName>
        <fullName evidence="2">Uncharacterized protein</fullName>
    </submittedName>
</protein>
<dbReference type="AlphaFoldDB" id="X1GZX0"/>
<feature type="transmembrane region" description="Helical" evidence="1">
    <location>
        <begin position="12"/>
        <end position="35"/>
    </location>
</feature>
<gene>
    <name evidence="2" type="ORF">S03H2_39654</name>
</gene>
<keyword evidence="1" id="KW-0472">Membrane</keyword>
<evidence type="ECO:0000256" key="1">
    <source>
        <dbReference type="SAM" id="Phobius"/>
    </source>
</evidence>
<keyword evidence="1" id="KW-1133">Transmembrane helix</keyword>
<keyword evidence="1" id="KW-0812">Transmembrane</keyword>
<feature type="transmembrane region" description="Helical" evidence="1">
    <location>
        <begin position="47"/>
        <end position="69"/>
    </location>
</feature>